<accession>A0A7Y2H137</accession>
<dbReference type="Proteomes" id="UP000547674">
    <property type="component" value="Unassembled WGS sequence"/>
</dbReference>
<evidence type="ECO:0000313" key="1">
    <source>
        <dbReference type="EMBL" id="NNF05571.1"/>
    </source>
</evidence>
<dbReference type="AlphaFoldDB" id="A0A7Y2H137"/>
<gene>
    <name evidence="1" type="ORF">HKN21_02310</name>
</gene>
<protein>
    <submittedName>
        <fullName evidence="1">Uncharacterized protein</fullName>
    </submittedName>
</protein>
<comment type="caution">
    <text evidence="1">The sequence shown here is derived from an EMBL/GenBank/DDBJ whole genome shotgun (WGS) entry which is preliminary data.</text>
</comment>
<dbReference type="EMBL" id="JABDJR010000080">
    <property type="protein sequence ID" value="NNF05571.1"/>
    <property type="molecule type" value="Genomic_DNA"/>
</dbReference>
<proteinExistence type="predicted"/>
<organism evidence="1 2">
    <name type="scientific">Eiseniibacteriota bacterium</name>
    <dbReference type="NCBI Taxonomy" id="2212470"/>
    <lineage>
        <taxon>Bacteria</taxon>
        <taxon>Candidatus Eiseniibacteriota</taxon>
    </lineage>
</organism>
<name>A0A7Y2H137_UNCEI</name>
<sequence>MSRRLTMSCPFSLVALVFLLTFVPTELFASCGIPPGSRYQIIGFGGGSDGETGAVVTAYFRTTSFGTVTSGPWAVDLREGTDALAFRNRFLNAAQAPPGATFLLGENTCRCGMPTVAMHYPISSPSYVLEISAAPTGPFASFAGAPWPGTSGRSTGTSQVIPCNNLVTGVMNTAADTEYGPISASLAGDILETGTTPGTGVPLPAWAKALLALGLLGGGAVLITKRLA</sequence>
<evidence type="ECO:0000313" key="2">
    <source>
        <dbReference type="Proteomes" id="UP000547674"/>
    </source>
</evidence>
<reference evidence="1 2" key="1">
    <citation type="submission" date="2020-03" db="EMBL/GenBank/DDBJ databases">
        <title>Metabolic flexibility allows generalist bacteria to become dominant in a frequently disturbed ecosystem.</title>
        <authorList>
            <person name="Chen Y.-J."/>
            <person name="Leung P.M."/>
            <person name="Bay S.K."/>
            <person name="Hugenholtz P."/>
            <person name="Kessler A.J."/>
            <person name="Shelley G."/>
            <person name="Waite D.W."/>
            <person name="Cook P.L."/>
            <person name="Greening C."/>
        </authorList>
    </citation>
    <scope>NUCLEOTIDE SEQUENCE [LARGE SCALE GENOMIC DNA]</scope>
    <source>
        <strain evidence="1">SS_bin_28</strain>
    </source>
</reference>